<evidence type="ECO:0000256" key="2">
    <source>
        <dbReference type="ARBA" id="ARBA00022649"/>
    </source>
</evidence>
<dbReference type="GeneID" id="66871632"/>
<gene>
    <name evidence="3" type="ORF">AFK71_12810</name>
</gene>
<organism evidence="3 4">
    <name type="scientific">Virgibacillus pantothenticus</name>
    <dbReference type="NCBI Taxonomy" id="1473"/>
    <lineage>
        <taxon>Bacteria</taxon>
        <taxon>Bacillati</taxon>
        <taxon>Bacillota</taxon>
        <taxon>Bacilli</taxon>
        <taxon>Bacillales</taxon>
        <taxon>Bacillaceae</taxon>
        <taxon>Virgibacillus</taxon>
    </lineage>
</organism>
<dbReference type="OrthoDB" id="9805098at2"/>
<evidence type="ECO:0000313" key="4">
    <source>
        <dbReference type="Proteomes" id="UP000036780"/>
    </source>
</evidence>
<dbReference type="PANTHER" id="PTHR35601">
    <property type="entry name" value="TOXIN RELE"/>
    <property type="match status" value="1"/>
</dbReference>
<protein>
    <recommendedName>
        <fullName evidence="5">Plasmid stabilization protein</fullName>
    </recommendedName>
</protein>
<evidence type="ECO:0000256" key="1">
    <source>
        <dbReference type="ARBA" id="ARBA00006226"/>
    </source>
</evidence>
<name>A0A0L0QLI1_VIRPA</name>
<dbReference type="PANTHER" id="PTHR35601:SF1">
    <property type="entry name" value="TOXIN RELE"/>
    <property type="match status" value="1"/>
</dbReference>
<keyword evidence="4" id="KW-1185">Reference proteome</keyword>
<comment type="caution">
    <text evidence="3">The sequence shown here is derived from an EMBL/GenBank/DDBJ whole genome shotgun (WGS) entry which is preliminary data.</text>
</comment>
<accession>A0A0L0QLI1</accession>
<dbReference type="SUPFAM" id="SSF143011">
    <property type="entry name" value="RelE-like"/>
    <property type="match status" value="1"/>
</dbReference>
<reference evidence="4" key="1">
    <citation type="submission" date="2015-07" db="EMBL/GenBank/DDBJ databases">
        <title>Fjat-10053 dsm26.</title>
        <authorList>
            <person name="Liu B."/>
            <person name="Wang J."/>
            <person name="Zhu Y."/>
            <person name="Liu G."/>
            <person name="Chen Q."/>
            <person name="Chen Z."/>
            <person name="Lan J."/>
            <person name="Che J."/>
            <person name="Ge C."/>
            <person name="Shi H."/>
            <person name="Pan Z."/>
            <person name="Liu X."/>
        </authorList>
    </citation>
    <scope>NUCLEOTIDE SEQUENCE [LARGE SCALE GENOMIC DNA]</scope>
    <source>
        <strain evidence="4">DSM 26</strain>
    </source>
</reference>
<dbReference type="Gene3D" id="3.30.2310.20">
    <property type="entry name" value="RelE-like"/>
    <property type="match status" value="1"/>
</dbReference>
<keyword evidence="2" id="KW-1277">Toxin-antitoxin system</keyword>
<comment type="similarity">
    <text evidence="1">Belongs to the RelE toxin family.</text>
</comment>
<dbReference type="Pfam" id="PF05016">
    <property type="entry name" value="ParE_toxin"/>
    <property type="match status" value="1"/>
</dbReference>
<dbReference type="InterPro" id="IPR007712">
    <property type="entry name" value="RelE/ParE_toxin"/>
</dbReference>
<dbReference type="Proteomes" id="UP000036780">
    <property type="component" value="Unassembled WGS sequence"/>
</dbReference>
<evidence type="ECO:0008006" key="5">
    <source>
        <dbReference type="Google" id="ProtNLM"/>
    </source>
</evidence>
<dbReference type="InterPro" id="IPR035093">
    <property type="entry name" value="RelE/ParE_toxin_dom_sf"/>
</dbReference>
<dbReference type="RefSeq" id="WP_050351909.1">
    <property type="nucleotide sequence ID" value="NZ_CP073011.1"/>
</dbReference>
<dbReference type="EMBL" id="LGTO01000007">
    <property type="protein sequence ID" value="KNE19379.1"/>
    <property type="molecule type" value="Genomic_DNA"/>
</dbReference>
<dbReference type="PATRIC" id="fig|1473.5.peg.1143"/>
<proteinExistence type="inferred from homology"/>
<dbReference type="AlphaFoldDB" id="A0A0L0QLI1"/>
<sequence length="85" mass="10190">MYDIIFSKQAKKFIDKQDKVTKKRLRNAMLELSENPYRAKDVKKLKGDKAYRKRVANFRIIFDIIDQKLVVNVLKVDNRGQVYRK</sequence>
<evidence type="ECO:0000313" key="3">
    <source>
        <dbReference type="EMBL" id="KNE19379.1"/>
    </source>
</evidence>